<gene>
    <name evidence="3" type="ORF">V5E97_08605</name>
</gene>
<keyword evidence="3" id="KW-0456">Lyase</keyword>
<evidence type="ECO:0000256" key="1">
    <source>
        <dbReference type="SAM" id="SignalP"/>
    </source>
</evidence>
<dbReference type="GO" id="GO:0016829">
    <property type="term" value="F:lyase activity"/>
    <property type="evidence" value="ECO:0007669"/>
    <property type="project" value="UniProtKB-KW"/>
</dbReference>
<name>A0AAU7CKN9_9BACT</name>
<dbReference type="RefSeq" id="WP_406698934.1">
    <property type="nucleotide sequence ID" value="NZ_CP155447.1"/>
</dbReference>
<dbReference type="InterPro" id="IPR033803">
    <property type="entry name" value="CBD-like_Golvesin-Xly"/>
</dbReference>
<keyword evidence="1" id="KW-0732">Signal</keyword>
<organism evidence="3">
    <name type="scientific">Singulisphaera sp. Ch08</name>
    <dbReference type="NCBI Taxonomy" id="3120278"/>
    <lineage>
        <taxon>Bacteria</taxon>
        <taxon>Pseudomonadati</taxon>
        <taxon>Planctomycetota</taxon>
        <taxon>Planctomycetia</taxon>
        <taxon>Isosphaerales</taxon>
        <taxon>Isosphaeraceae</taxon>
        <taxon>Singulisphaera</taxon>
    </lineage>
</organism>
<evidence type="ECO:0000313" key="3">
    <source>
        <dbReference type="EMBL" id="XBH06082.1"/>
    </source>
</evidence>
<proteinExistence type="predicted"/>
<dbReference type="EMBL" id="CP155447">
    <property type="protein sequence ID" value="XBH06082.1"/>
    <property type="molecule type" value="Genomic_DNA"/>
</dbReference>
<dbReference type="AlphaFoldDB" id="A0AAU7CKN9"/>
<reference evidence="3" key="1">
    <citation type="submission" date="2024-05" db="EMBL/GenBank/DDBJ databases">
        <title>Planctomycetes of the genus Singulisphaera possess chitinolytic capabilities.</title>
        <authorList>
            <person name="Ivanova A."/>
        </authorList>
    </citation>
    <scope>NUCLEOTIDE SEQUENCE</scope>
    <source>
        <strain evidence="3">Ch08T</strain>
    </source>
</reference>
<protein>
    <submittedName>
        <fullName evidence="3">Xanthan lyase</fullName>
    </submittedName>
</protein>
<evidence type="ECO:0000259" key="2">
    <source>
        <dbReference type="Pfam" id="PF25275"/>
    </source>
</evidence>
<feature type="signal peptide" evidence="1">
    <location>
        <begin position="1"/>
        <end position="30"/>
    </location>
</feature>
<feature type="domain" description="Golvesin/Xly CBD-like" evidence="2">
    <location>
        <begin position="70"/>
        <end position="198"/>
    </location>
</feature>
<feature type="chain" id="PRO_5043705830" evidence="1">
    <location>
        <begin position="31"/>
        <end position="207"/>
    </location>
</feature>
<accession>A0AAU7CKN9</accession>
<sequence>MMKQPHEPILILLILLANPLAALSAAPPVAATKLRPHPDALPNTHPPGEVDRPELVPFIVADPASLSGIVVDDTAATLVGKWQYSTHTPPYVGLGYLHDLKENKGEKSVTFTPELPHNGFYEVRLAHCYNIRRATNTPVTIHHADGETTLRINQQETPPHNRLFRTIGTFRFQAGRSGWVRISNGGTPGKNVIADAVQWLPREAKAK</sequence>
<dbReference type="Pfam" id="PF25275">
    <property type="entry name" value="Golvesin_C"/>
    <property type="match status" value="1"/>
</dbReference>